<keyword evidence="3" id="KW-1185">Reference proteome</keyword>
<dbReference type="RefSeq" id="WP_132703527.1">
    <property type="nucleotide sequence ID" value="NZ_SLZR01000021.1"/>
</dbReference>
<dbReference type="AlphaFoldDB" id="A0A4R3HXU4"/>
<sequence length="274" mass="29897">MKSIFSVTALLLISAGSFAGEAQNEATFNMMSSMMKQSMAQEIEPVAQCLGVSSAKLESIAVQVMDSCYSQHKNADSGKFPDILSNCVVQGMDKNVQGMGISEAKLNACKPGNDDDDEDDYAAIAPEQMMQHQAEDMAELEQAMAMMAKASEGTLAVISLPIYSNSQVIMHLVDGMEIREGQKALPGATFASPDSLDEILAFYQAELPEFKLFTMDNGDYLLIEGAPDDFDMMKNYNEYITMQHVYIQPITGGTVPFAPANSQSMIEIAYRPRS</sequence>
<dbReference type="Proteomes" id="UP000295793">
    <property type="component" value="Unassembled WGS sequence"/>
</dbReference>
<dbReference type="EMBL" id="SLZR01000021">
    <property type="protein sequence ID" value="TCS37101.1"/>
    <property type="molecule type" value="Genomic_DNA"/>
</dbReference>
<accession>A0A4R3HXU4</accession>
<feature type="signal peptide" evidence="1">
    <location>
        <begin position="1"/>
        <end position="19"/>
    </location>
</feature>
<protein>
    <submittedName>
        <fullName evidence="2">Uncharacterized protein</fullName>
    </submittedName>
</protein>
<feature type="chain" id="PRO_5020676969" evidence="1">
    <location>
        <begin position="20"/>
        <end position="274"/>
    </location>
</feature>
<reference evidence="2 3" key="1">
    <citation type="submission" date="2019-03" db="EMBL/GenBank/DDBJ databases">
        <title>Genomic Encyclopedia of Archaeal and Bacterial Type Strains, Phase II (KMG-II): from individual species to whole genera.</title>
        <authorList>
            <person name="Goeker M."/>
        </authorList>
    </citation>
    <scope>NUCLEOTIDE SEQUENCE [LARGE SCALE GENOMIC DNA]</scope>
    <source>
        <strain evidence="2 3">DSM 15388</strain>
    </source>
</reference>
<evidence type="ECO:0000313" key="2">
    <source>
        <dbReference type="EMBL" id="TCS37101.1"/>
    </source>
</evidence>
<keyword evidence="1" id="KW-0732">Signal</keyword>
<dbReference type="OrthoDB" id="7062299at2"/>
<comment type="caution">
    <text evidence="2">The sequence shown here is derived from an EMBL/GenBank/DDBJ whole genome shotgun (WGS) entry which is preliminary data.</text>
</comment>
<gene>
    <name evidence="2" type="ORF">BCF53_12119</name>
</gene>
<name>A0A4R3HXU4_9GAMM</name>
<proteinExistence type="predicted"/>
<organism evidence="2 3">
    <name type="scientific">Reinekea marinisedimentorum</name>
    <dbReference type="NCBI Taxonomy" id="230495"/>
    <lineage>
        <taxon>Bacteria</taxon>
        <taxon>Pseudomonadati</taxon>
        <taxon>Pseudomonadota</taxon>
        <taxon>Gammaproteobacteria</taxon>
        <taxon>Oceanospirillales</taxon>
        <taxon>Saccharospirillaceae</taxon>
        <taxon>Reinekea</taxon>
    </lineage>
</organism>
<evidence type="ECO:0000313" key="3">
    <source>
        <dbReference type="Proteomes" id="UP000295793"/>
    </source>
</evidence>
<evidence type="ECO:0000256" key="1">
    <source>
        <dbReference type="SAM" id="SignalP"/>
    </source>
</evidence>